<dbReference type="PATRIC" id="fig|74704.6.peg.12"/>
<organism evidence="1 2">
    <name type="scientific">Staphylococcus cohnii subsp. cohnii</name>
    <dbReference type="NCBI Taxonomy" id="74704"/>
    <lineage>
        <taxon>Bacteria</taxon>
        <taxon>Bacillati</taxon>
        <taxon>Bacillota</taxon>
        <taxon>Bacilli</taxon>
        <taxon>Bacillales</taxon>
        <taxon>Staphylococcaceae</taxon>
        <taxon>Staphylococcus</taxon>
        <taxon>Staphylococcus cohnii species complex</taxon>
    </lineage>
</organism>
<dbReference type="EMBL" id="LAKJ01000001">
    <property type="protein sequence ID" value="KKI65590.1"/>
    <property type="molecule type" value="Genomic_DNA"/>
</dbReference>
<dbReference type="RefSeq" id="WP_019467809.1">
    <property type="nucleotide sequence ID" value="NZ_BKAS01000025.1"/>
</dbReference>
<comment type="caution">
    <text evidence="1">The sequence shown here is derived from an EMBL/GenBank/DDBJ whole genome shotgun (WGS) entry which is preliminary data.</text>
</comment>
<evidence type="ECO:0000313" key="2">
    <source>
        <dbReference type="Proteomes" id="UP000034455"/>
    </source>
</evidence>
<proteinExistence type="predicted"/>
<sequence length="104" mass="12361">MIGQTNLFDDILETDERFVIVVQSLEERHDQLIKRTLREYPSLDHSQMESLFSHLKELFSEEEFEENQSAFSITVYTNLNYAADNVYAHVKRHRGKNEWTHTAK</sequence>
<accession>A0A0M2P5R3</accession>
<name>A0A0M2P5R3_STACC</name>
<dbReference type="AlphaFoldDB" id="A0A0M2P5R3"/>
<dbReference type="Proteomes" id="UP000034455">
    <property type="component" value="Unassembled WGS sequence"/>
</dbReference>
<dbReference type="GeneID" id="58097667"/>
<gene>
    <name evidence="1" type="ORF">UF66_0012</name>
</gene>
<reference evidence="1 2" key="1">
    <citation type="submission" date="2015-03" db="EMBL/GenBank/DDBJ databases">
        <title>Genome Assembly of Staphylococcus cohnii subsp. cohnii strain G22B2.</title>
        <authorList>
            <person name="Nair G."/>
            <person name="Kaur G."/>
            <person name="Khatri I."/>
            <person name="Singh N.K."/>
            <person name="Sathyabama S."/>
            <person name="Maurya S.K."/>
            <person name="Subramanian S."/>
            <person name="Agrewala J.N."/>
            <person name="Mayilraj S."/>
        </authorList>
    </citation>
    <scope>NUCLEOTIDE SEQUENCE [LARGE SCALE GENOMIC DNA]</scope>
    <source>
        <strain evidence="1 2">G22B2</strain>
    </source>
</reference>
<evidence type="ECO:0000313" key="1">
    <source>
        <dbReference type="EMBL" id="KKI65590.1"/>
    </source>
</evidence>
<protein>
    <submittedName>
        <fullName evidence="1">Uncharacterized protein</fullName>
    </submittedName>
</protein>